<accession>A0A347U8J6</accession>
<evidence type="ECO:0000259" key="6">
    <source>
        <dbReference type="PROSITE" id="PS51898"/>
    </source>
</evidence>
<feature type="domain" description="Core-binding (CB)" evidence="7">
    <location>
        <begin position="75"/>
        <end position="166"/>
    </location>
</feature>
<dbReference type="InterPro" id="IPR002104">
    <property type="entry name" value="Integrase_catalytic"/>
</dbReference>
<dbReference type="GO" id="GO:0015074">
    <property type="term" value="P:DNA integration"/>
    <property type="evidence" value="ECO:0007669"/>
    <property type="project" value="UniProtKB-KW"/>
</dbReference>
<dbReference type="GO" id="GO:0003677">
    <property type="term" value="F:DNA binding"/>
    <property type="evidence" value="ECO:0007669"/>
    <property type="project" value="UniProtKB-UniRule"/>
</dbReference>
<evidence type="ECO:0000313" key="11">
    <source>
        <dbReference type="Proteomes" id="UP000290588"/>
    </source>
</evidence>
<dbReference type="PROSITE" id="PS51898">
    <property type="entry name" value="TYR_RECOMBINASE"/>
    <property type="match status" value="1"/>
</dbReference>
<dbReference type="InterPro" id="IPR010998">
    <property type="entry name" value="Integrase_recombinase_N"/>
</dbReference>
<evidence type="ECO:0000259" key="7">
    <source>
        <dbReference type="PROSITE" id="PS51900"/>
    </source>
</evidence>
<dbReference type="InterPro" id="IPR011010">
    <property type="entry name" value="DNA_brk_join_enz"/>
</dbReference>
<keyword evidence="10" id="KW-1185">Reference proteome</keyword>
<dbReference type="EMBL" id="CP032097">
    <property type="protein sequence ID" value="AXX95174.1"/>
    <property type="molecule type" value="Genomic_DNA"/>
</dbReference>
<proteinExistence type="inferred from homology"/>
<evidence type="ECO:0000313" key="9">
    <source>
        <dbReference type="EMBL" id="RXI30172.1"/>
    </source>
</evidence>
<gene>
    <name evidence="8" type="ORF">AELL_1514</name>
    <name evidence="9" type="ORF">CP962_09210</name>
</gene>
<dbReference type="Pfam" id="PF14659">
    <property type="entry name" value="Phage_int_SAM_3"/>
    <property type="match status" value="1"/>
</dbReference>
<feature type="domain" description="Tyr recombinase" evidence="6">
    <location>
        <begin position="188"/>
        <end position="370"/>
    </location>
</feature>
<keyword evidence="2" id="KW-0229">DNA integration</keyword>
<dbReference type="InterPro" id="IPR004107">
    <property type="entry name" value="Integrase_SAM-like_N"/>
</dbReference>
<dbReference type="Gene3D" id="1.10.443.10">
    <property type="entry name" value="Intergrase catalytic core"/>
    <property type="match status" value="1"/>
</dbReference>
<dbReference type="PANTHER" id="PTHR30629">
    <property type="entry name" value="PROPHAGE INTEGRASE"/>
    <property type="match status" value="1"/>
</dbReference>
<reference evidence="9 11" key="1">
    <citation type="submission" date="2017-09" db="EMBL/GenBank/DDBJ databases">
        <title>Genomics of the genus Arcobacter.</title>
        <authorList>
            <person name="Perez-Cataluna A."/>
            <person name="Figueras M.J."/>
            <person name="Salas-Masso N."/>
        </authorList>
    </citation>
    <scope>NUCLEOTIDE SEQUENCE [LARGE SCALE GENOMIC DNA]</scope>
    <source>
        <strain evidence="9 11">CECT 7837</strain>
    </source>
</reference>
<evidence type="ECO:0000256" key="1">
    <source>
        <dbReference type="ARBA" id="ARBA00008857"/>
    </source>
</evidence>
<evidence type="ECO:0000256" key="3">
    <source>
        <dbReference type="ARBA" id="ARBA00023125"/>
    </source>
</evidence>
<sequence length="377" mass="43930">MIKTSHQGIFYVVSKKTNKKTYYGRYTDLQGKQQKVNLGESLTIAVQKFKQIKSNNEIDSKFKSNVYGNKLANALSKTLFKTAFLEFERVEFKKWSKQEQQTKKSRFTKWILPKFGSMEIDKINYSDIQEFINDLDNKNSIGSIKCARKTQENIKSSIQSFFTFLKKEGILKRDNPAQHVTIKPYDNHVPMTLTVEQITLFYKNIFDIDITDLENRKKRLLLILMIHGRRWGEAVNLCWSEINFVANNYIIPAHKSKDKKTHSHQMTNFLRSEFLELQVLRGEDDFIFINPKTKTPYSTISKFFKSIKIASNVPLSFRCQDFRHVVGTVARNSLGLPLEDIRDVLGHGSVKTTEIYSDKDSHNSKIVIHKLFELFDL</sequence>
<keyword evidence="3 5" id="KW-0238">DNA-binding</keyword>
<protein>
    <submittedName>
        <fullName evidence="8">Site-specific tyrosine recombinase, phage integrase family (INT_Rci_Hp1_C domain)</fullName>
    </submittedName>
</protein>
<dbReference type="PANTHER" id="PTHR30629:SF2">
    <property type="entry name" value="PROPHAGE INTEGRASE INTS-RELATED"/>
    <property type="match status" value="1"/>
</dbReference>
<dbReference type="InterPro" id="IPR050808">
    <property type="entry name" value="Phage_Integrase"/>
</dbReference>
<dbReference type="EMBL" id="NXIG01000008">
    <property type="protein sequence ID" value="RXI30172.1"/>
    <property type="molecule type" value="Genomic_DNA"/>
</dbReference>
<name>A0A347U8J6_9BACT</name>
<evidence type="ECO:0000313" key="10">
    <source>
        <dbReference type="Proteomes" id="UP000262582"/>
    </source>
</evidence>
<reference evidence="8 10" key="2">
    <citation type="submission" date="2018-08" db="EMBL/GenBank/DDBJ databases">
        <title>Complete genome of the Arcobacter ellisii type strain LMG 26155.</title>
        <authorList>
            <person name="Miller W.G."/>
            <person name="Yee E."/>
            <person name="Bono J.L."/>
        </authorList>
    </citation>
    <scope>NUCLEOTIDE SEQUENCE [LARGE SCALE GENOMIC DNA]</scope>
    <source>
        <strain evidence="8 10">LMG 26155</strain>
    </source>
</reference>
<dbReference type="SUPFAM" id="SSF56349">
    <property type="entry name" value="DNA breaking-rejoining enzymes"/>
    <property type="match status" value="1"/>
</dbReference>
<evidence type="ECO:0000256" key="4">
    <source>
        <dbReference type="ARBA" id="ARBA00023172"/>
    </source>
</evidence>
<comment type="similarity">
    <text evidence="1">Belongs to the 'phage' integrase family.</text>
</comment>
<keyword evidence="4" id="KW-0233">DNA recombination</keyword>
<dbReference type="InterPro" id="IPR044068">
    <property type="entry name" value="CB"/>
</dbReference>
<dbReference type="OrthoDB" id="5342799at2"/>
<dbReference type="Pfam" id="PF00589">
    <property type="entry name" value="Phage_integrase"/>
    <property type="match status" value="1"/>
</dbReference>
<dbReference type="GO" id="GO:0006310">
    <property type="term" value="P:DNA recombination"/>
    <property type="evidence" value="ECO:0007669"/>
    <property type="project" value="UniProtKB-KW"/>
</dbReference>
<organism evidence="9 11">
    <name type="scientific">Arcobacter ellisii</name>
    <dbReference type="NCBI Taxonomy" id="913109"/>
    <lineage>
        <taxon>Bacteria</taxon>
        <taxon>Pseudomonadati</taxon>
        <taxon>Campylobacterota</taxon>
        <taxon>Epsilonproteobacteria</taxon>
        <taxon>Campylobacterales</taxon>
        <taxon>Arcobacteraceae</taxon>
        <taxon>Arcobacter</taxon>
    </lineage>
</organism>
<dbReference type="Gene3D" id="1.10.150.130">
    <property type="match status" value="1"/>
</dbReference>
<dbReference type="RefSeq" id="WP_118917359.1">
    <property type="nucleotide sequence ID" value="NZ_CP032097.1"/>
</dbReference>
<evidence type="ECO:0000256" key="5">
    <source>
        <dbReference type="PROSITE-ProRule" id="PRU01248"/>
    </source>
</evidence>
<evidence type="ECO:0000256" key="2">
    <source>
        <dbReference type="ARBA" id="ARBA00022908"/>
    </source>
</evidence>
<dbReference type="Proteomes" id="UP000290588">
    <property type="component" value="Unassembled WGS sequence"/>
</dbReference>
<dbReference type="Proteomes" id="UP000262582">
    <property type="component" value="Chromosome"/>
</dbReference>
<evidence type="ECO:0000313" key="8">
    <source>
        <dbReference type="EMBL" id="AXX95174.1"/>
    </source>
</evidence>
<dbReference type="InterPro" id="IPR013762">
    <property type="entry name" value="Integrase-like_cat_sf"/>
</dbReference>
<dbReference type="KEGG" id="aell:AELL_1514"/>
<dbReference type="AlphaFoldDB" id="A0A347U8J6"/>
<dbReference type="PROSITE" id="PS51900">
    <property type="entry name" value="CB"/>
    <property type="match status" value="1"/>
</dbReference>